<evidence type="ECO:0000313" key="6">
    <source>
        <dbReference type="Proteomes" id="UP000249605"/>
    </source>
</evidence>
<feature type="domain" description="Tyr recombinase" evidence="4">
    <location>
        <begin position="161"/>
        <end position="329"/>
    </location>
</feature>
<keyword evidence="1" id="KW-0229">DNA integration</keyword>
<dbReference type="Gene3D" id="1.10.150.130">
    <property type="match status" value="1"/>
</dbReference>
<dbReference type="EMBL" id="CP029829">
    <property type="protein sequence ID" value="AWU94830.1"/>
    <property type="molecule type" value="Genomic_DNA"/>
</dbReference>
<keyword evidence="2" id="KW-0238">DNA-binding</keyword>
<accession>A0A2U9S5I9</accession>
<dbReference type="Proteomes" id="UP000249605">
    <property type="component" value="Chromosome"/>
</dbReference>
<evidence type="ECO:0000256" key="2">
    <source>
        <dbReference type="ARBA" id="ARBA00023125"/>
    </source>
</evidence>
<reference evidence="5 6" key="1">
    <citation type="journal article" date="2019" name="Int. J. Syst. Evol. Microbiol.">
        <title>Azospirillum ramasamyi sp. nov., a novel diazotrophic bacterium isolated from fermented bovine products.</title>
        <authorList>
            <person name="Anandham R."/>
            <person name="Heo J."/>
            <person name="Krishnamoorthy R."/>
            <person name="SenthilKumar M."/>
            <person name="Gopal N.O."/>
            <person name="Kim S.J."/>
            <person name="Kwon S.W."/>
        </authorList>
    </citation>
    <scope>NUCLEOTIDE SEQUENCE [LARGE SCALE GENOMIC DNA]</scope>
    <source>
        <strain evidence="5 6">M2T2B2</strain>
    </source>
</reference>
<dbReference type="InterPro" id="IPR002104">
    <property type="entry name" value="Integrase_catalytic"/>
</dbReference>
<dbReference type="CDD" id="cd00796">
    <property type="entry name" value="INT_Rci_Hp1_C"/>
    <property type="match status" value="1"/>
</dbReference>
<dbReference type="InterPro" id="IPR013762">
    <property type="entry name" value="Integrase-like_cat_sf"/>
</dbReference>
<dbReference type="InterPro" id="IPR011010">
    <property type="entry name" value="DNA_brk_join_enz"/>
</dbReference>
<dbReference type="PROSITE" id="PS51898">
    <property type="entry name" value="TYR_RECOMBINASE"/>
    <property type="match status" value="1"/>
</dbReference>
<dbReference type="RefSeq" id="WP_111067434.1">
    <property type="nucleotide sequence ID" value="NZ_CP029829.1"/>
</dbReference>
<evidence type="ECO:0000259" key="4">
    <source>
        <dbReference type="PROSITE" id="PS51898"/>
    </source>
</evidence>
<dbReference type="OrthoDB" id="9814722at2"/>
<dbReference type="PANTHER" id="PTHR30349:SF94">
    <property type="entry name" value="INTEGRASE_RECOMBINASE HI_1414-RELATED"/>
    <property type="match status" value="1"/>
</dbReference>
<organism evidence="5 6">
    <name type="scientific">Azospirillum ramasamyi</name>
    <dbReference type="NCBI Taxonomy" id="682998"/>
    <lineage>
        <taxon>Bacteria</taxon>
        <taxon>Pseudomonadati</taxon>
        <taxon>Pseudomonadota</taxon>
        <taxon>Alphaproteobacteria</taxon>
        <taxon>Rhodospirillales</taxon>
        <taxon>Azospirillaceae</taxon>
        <taxon>Azospirillum</taxon>
    </lineage>
</organism>
<dbReference type="PANTHER" id="PTHR30349">
    <property type="entry name" value="PHAGE INTEGRASE-RELATED"/>
    <property type="match status" value="1"/>
</dbReference>
<dbReference type="GO" id="GO:0006310">
    <property type="term" value="P:DNA recombination"/>
    <property type="evidence" value="ECO:0007669"/>
    <property type="project" value="UniProtKB-KW"/>
</dbReference>
<keyword evidence="6" id="KW-1185">Reference proteome</keyword>
<name>A0A2U9S5I9_9PROT</name>
<keyword evidence="3" id="KW-0233">DNA recombination</keyword>
<sequence length="329" mass="37039">MATITKRGDRQWQVKVRRKTIATSATFETKARAEAWARQIESEIDAGRFQHGRVEADRTLLNEALERYLVEIVPRKKGIKQNTGVIRAWQRTPLARKPLSSIRGADLAAWRDEKLKEVGPQTVVHHLNLLSHVYTVAGTEWGLETLQNPVSRIKKPNLPRGRDRRLTDDEQIQLLAACDSSESRWLGAMVRLALATAMRQGELVGLTWQHVNLTNRTILLRDTKNGETRTVPLSSAAVQVLEGLPKSASGPIFEIQTGRAVSHAFTKACCAAEMTNLHFHDLRHEATSRLFEQTDLRDIEIAAITGHKTMEMLKRYAHLRAGKLAMRLG</sequence>
<dbReference type="GO" id="GO:0003677">
    <property type="term" value="F:DNA binding"/>
    <property type="evidence" value="ECO:0007669"/>
    <property type="project" value="UniProtKB-KW"/>
</dbReference>
<dbReference type="InterPro" id="IPR010998">
    <property type="entry name" value="Integrase_recombinase_N"/>
</dbReference>
<dbReference type="KEGG" id="azm:DM194_11470"/>
<dbReference type="Pfam" id="PF00589">
    <property type="entry name" value="Phage_integrase"/>
    <property type="match status" value="1"/>
</dbReference>
<evidence type="ECO:0000256" key="3">
    <source>
        <dbReference type="ARBA" id="ARBA00023172"/>
    </source>
</evidence>
<gene>
    <name evidence="5" type="ORF">DM194_11470</name>
</gene>
<protein>
    <submittedName>
        <fullName evidence="5">Site-specific integrase</fullName>
    </submittedName>
</protein>
<proteinExistence type="predicted"/>
<evidence type="ECO:0000256" key="1">
    <source>
        <dbReference type="ARBA" id="ARBA00022908"/>
    </source>
</evidence>
<evidence type="ECO:0000313" key="5">
    <source>
        <dbReference type="EMBL" id="AWU94830.1"/>
    </source>
</evidence>
<dbReference type="AlphaFoldDB" id="A0A2U9S5I9"/>
<dbReference type="InterPro" id="IPR050090">
    <property type="entry name" value="Tyrosine_recombinase_XerCD"/>
</dbReference>
<dbReference type="GO" id="GO:0015074">
    <property type="term" value="P:DNA integration"/>
    <property type="evidence" value="ECO:0007669"/>
    <property type="project" value="UniProtKB-KW"/>
</dbReference>
<dbReference type="Gene3D" id="1.10.443.10">
    <property type="entry name" value="Intergrase catalytic core"/>
    <property type="match status" value="1"/>
</dbReference>
<dbReference type="SUPFAM" id="SSF56349">
    <property type="entry name" value="DNA breaking-rejoining enzymes"/>
    <property type="match status" value="1"/>
</dbReference>